<dbReference type="Pfam" id="PF07690">
    <property type="entry name" value="MFS_1"/>
    <property type="match status" value="1"/>
</dbReference>
<feature type="transmembrane region" description="Helical" evidence="4">
    <location>
        <begin position="87"/>
        <end position="104"/>
    </location>
</feature>
<dbReference type="InterPro" id="IPR036259">
    <property type="entry name" value="MFS_trans_sf"/>
</dbReference>
<dbReference type="OrthoDB" id="9815356at2"/>
<evidence type="ECO:0000313" key="6">
    <source>
        <dbReference type="EMBL" id="ATA21714.1"/>
    </source>
</evidence>
<keyword evidence="3 4" id="KW-0472">Membrane</keyword>
<sequence length="403" mass="42056">MTTQPNRLPAAAQTNPLSVATTLLLAFACGATTANVYYAQSIVGPIAAGLQLPASLAGLIVTTTQVGYGIGLFFLVCVADLVENRKLVLIAATGTILSLIGVACSTSAPALLITSLALGICTVGSQILVPLAVQLSPEAQRGRVIGNIMCGLVAGIMLSRPLASFLTAYWGWRSVFIFSAVVMFCTLLLLARSLPEWRPRPSRGYAATLRSMLCLLATSRPLQRRAAYQGTMFAVFNMFWTAAPLMLHVRFDMGQVGISAFALAGAAGALSAPLAGKIADRGGSRLGTGLALLCAALAMLISEWGEAVGSLLILVAAAIILDAATQANQVFGLRTIQSLDAEARGRLNAAYMTVIFLCGAMGSALGSITYYYGGWLTTSLTGAALVLFILGIFTTEVRAPRKP</sequence>
<keyword evidence="1 4" id="KW-0812">Transmembrane</keyword>
<feature type="transmembrane region" description="Helical" evidence="4">
    <location>
        <begin position="226"/>
        <end position="247"/>
    </location>
</feature>
<evidence type="ECO:0000256" key="1">
    <source>
        <dbReference type="ARBA" id="ARBA00022692"/>
    </source>
</evidence>
<dbReference type="GO" id="GO:0022857">
    <property type="term" value="F:transmembrane transporter activity"/>
    <property type="evidence" value="ECO:0007669"/>
    <property type="project" value="InterPro"/>
</dbReference>
<gene>
    <name evidence="6" type="ORF">AWC35_21555</name>
</gene>
<feature type="transmembrane region" description="Helical" evidence="4">
    <location>
        <begin position="144"/>
        <end position="163"/>
    </location>
</feature>
<dbReference type="PANTHER" id="PTHR42910">
    <property type="entry name" value="TRANSPORTER SCO4007-RELATED"/>
    <property type="match status" value="1"/>
</dbReference>
<feature type="transmembrane region" description="Helical" evidence="4">
    <location>
        <begin position="308"/>
        <end position="328"/>
    </location>
</feature>
<dbReference type="InterPro" id="IPR011701">
    <property type="entry name" value="MFS"/>
</dbReference>
<feature type="transmembrane region" description="Helical" evidence="4">
    <location>
        <begin position="253"/>
        <end position="274"/>
    </location>
</feature>
<name>A0A250B6B6_9GAMM</name>
<feature type="transmembrane region" description="Helical" evidence="4">
    <location>
        <begin position="286"/>
        <end position="302"/>
    </location>
</feature>
<dbReference type="SUPFAM" id="SSF103473">
    <property type="entry name" value="MFS general substrate transporter"/>
    <property type="match status" value="1"/>
</dbReference>
<keyword evidence="2 4" id="KW-1133">Transmembrane helix</keyword>
<dbReference type="KEGG" id="gqu:AWC35_21555"/>
<dbReference type="Gene3D" id="1.20.1250.20">
    <property type="entry name" value="MFS general substrate transporter like domains"/>
    <property type="match status" value="1"/>
</dbReference>
<feature type="transmembrane region" description="Helical" evidence="4">
    <location>
        <begin position="349"/>
        <end position="368"/>
    </location>
</feature>
<dbReference type="Proteomes" id="UP000217182">
    <property type="component" value="Chromosome"/>
</dbReference>
<accession>A0A250B6B6</accession>
<feature type="transmembrane region" description="Helical" evidence="4">
    <location>
        <begin position="54"/>
        <end position="75"/>
    </location>
</feature>
<keyword evidence="7" id="KW-1185">Reference proteome</keyword>
<dbReference type="InterPro" id="IPR020846">
    <property type="entry name" value="MFS_dom"/>
</dbReference>
<feature type="transmembrane region" description="Helical" evidence="4">
    <location>
        <begin position="374"/>
        <end position="393"/>
    </location>
</feature>
<organism evidence="6 7">
    <name type="scientific">Gibbsiella quercinecans</name>
    <dbReference type="NCBI Taxonomy" id="929813"/>
    <lineage>
        <taxon>Bacteria</taxon>
        <taxon>Pseudomonadati</taxon>
        <taxon>Pseudomonadota</taxon>
        <taxon>Gammaproteobacteria</taxon>
        <taxon>Enterobacterales</taxon>
        <taxon>Yersiniaceae</taxon>
        <taxon>Gibbsiella</taxon>
    </lineage>
</organism>
<dbReference type="EMBL" id="CP014136">
    <property type="protein sequence ID" value="ATA21714.1"/>
    <property type="molecule type" value="Genomic_DNA"/>
</dbReference>
<reference evidence="6 7" key="1">
    <citation type="submission" date="2016-01" db="EMBL/GenBank/DDBJ databases">
        <authorList>
            <person name="Oliw E.H."/>
        </authorList>
    </citation>
    <scope>NUCLEOTIDE SEQUENCE [LARGE SCALE GENOMIC DNA]</scope>
    <source>
        <strain evidence="6 7">FRB97</strain>
    </source>
</reference>
<dbReference type="PROSITE" id="PS51257">
    <property type="entry name" value="PROKAR_LIPOPROTEIN"/>
    <property type="match status" value="1"/>
</dbReference>
<dbReference type="PANTHER" id="PTHR42910:SF1">
    <property type="entry name" value="MAJOR FACILITATOR SUPERFAMILY (MFS) PROFILE DOMAIN-CONTAINING PROTEIN"/>
    <property type="match status" value="1"/>
</dbReference>
<feature type="transmembrane region" description="Helical" evidence="4">
    <location>
        <begin position="110"/>
        <end position="132"/>
    </location>
</feature>
<feature type="transmembrane region" description="Helical" evidence="4">
    <location>
        <begin position="169"/>
        <end position="191"/>
    </location>
</feature>
<evidence type="ECO:0000313" key="7">
    <source>
        <dbReference type="Proteomes" id="UP000217182"/>
    </source>
</evidence>
<dbReference type="RefSeq" id="WP_095848298.1">
    <property type="nucleotide sequence ID" value="NZ_CP014136.1"/>
</dbReference>
<dbReference type="AlphaFoldDB" id="A0A250B6B6"/>
<evidence type="ECO:0000256" key="2">
    <source>
        <dbReference type="ARBA" id="ARBA00022989"/>
    </source>
</evidence>
<evidence type="ECO:0000256" key="3">
    <source>
        <dbReference type="ARBA" id="ARBA00023136"/>
    </source>
</evidence>
<dbReference type="PROSITE" id="PS50850">
    <property type="entry name" value="MFS"/>
    <property type="match status" value="1"/>
</dbReference>
<evidence type="ECO:0000259" key="5">
    <source>
        <dbReference type="PROSITE" id="PS50850"/>
    </source>
</evidence>
<proteinExistence type="predicted"/>
<evidence type="ECO:0000256" key="4">
    <source>
        <dbReference type="SAM" id="Phobius"/>
    </source>
</evidence>
<dbReference type="CDD" id="cd17324">
    <property type="entry name" value="MFS_NepI_like"/>
    <property type="match status" value="1"/>
</dbReference>
<protein>
    <submittedName>
        <fullName evidence="6">MFS transporter</fullName>
    </submittedName>
</protein>
<feature type="domain" description="Major facilitator superfamily (MFS) profile" evidence="5">
    <location>
        <begin position="18"/>
        <end position="402"/>
    </location>
</feature>